<dbReference type="Pfam" id="PF13302">
    <property type="entry name" value="Acetyltransf_3"/>
    <property type="match status" value="1"/>
</dbReference>
<keyword evidence="2" id="KW-0808">Transferase</keyword>
<organism evidence="2 3">
    <name type="scientific">Paenibacillus terreus</name>
    <dbReference type="NCBI Taxonomy" id="1387834"/>
    <lineage>
        <taxon>Bacteria</taxon>
        <taxon>Bacillati</taxon>
        <taxon>Bacillota</taxon>
        <taxon>Bacilli</taxon>
        <taxon>Bacillales</taxon>
        <taxon>Paenibacillaceae</taxon>
        <taxon>Paenibacillus</taxon>
    </lineage>
</organism>
<evidence type="ECO:0000259" key="1">
    <source>
        <dbReference type="Pfam" id="PF13302"/>
    </source>
</evidence>
<dbReference type="SUPFAM" id="SSF55729">
    <property type="entry name" value="Acyl-CoA N-acyltransferases (Nat)"/>
    <property type="match status" value="1"/>
</dbReference>
<feature type="domain" description="N-acetyltransferase" evidence="1">
    <location>
        <begin position="7"/>
        <end position="112"/>
    </location>
</feature>
<evidence type="ECO:0000313" key="3">
    <source>
        <dbReference type="Proteomes" id="UP001580407"/>
    </source>
</evidence>
<dbReference type="InterPro" id="IPR051531">
    <property type="entry name" value="N-acetyltransferase"/>
</dbReference>
<keyword evidence="2" id="KW-0012">Acyltransferase</keyword>
<dbReference type="RefSeq" id="WP_375525098.1">
    <property type="nucleotide sequence ID" value="NZ_JBHILM010000009.1"/>
</dbReference>
<keyword evidence="3" id="KW-1185">Reference proteome</keyword>
<proteinExistence type="predicted"/>
<reference evidence="2 3" key="1">
    <citation type="submission" date="2024-09" db="EMBL/GenBank/DDBJ databases">
        <authorList>
            <person name="Ruan L."/>
        </authorList>
    </citation>
    <scope>NUCLEOTIDE SEQUENCE [LARGE SCALE GENOMIC DNA]</scope>
    <source>
        <strain evidence="2 3">D33</strain>
    </source>
</reference>
<comment type="caution">
    <text evidence="2">The sequence shown here is derived from an EMBL/GenBank/DDBJ whole genome shotgun (WGS) entry which is preliminary data.</text>
</comment>
<protein>
    <submittedName>
        <fullName evidence="2">GNAT family N-acetyltransferase</fullName>
        <ecNumber evidence="2">2.3.-.-</ecNumber>
    </submittedName>
</protein>
<dbReference type="EMBL" id="JBHILM010000009">
    <property type="protein sequence ID" value="MFB5681314.1"/>
    <property type="molecule type" value="Genomic_DNA"/>
</dbReference>
<gene>
    <name evidence="2" type="ORF">ACE3NQ_10365</name>
</gene>
<dbReference type="Gene3D" id="3.40.630.30">
    <property type="match status" value="1"/>
</dbReference>
<evidence type="ECO:0000313" key="2">
    <source>
        <dbReference type="EMBL" id="MFB5681314.1"/>
    </source>
</evidence>
<dbReference type="GO" id="GO:0016746">
    <property type="term" value="F:acyltransferase activity"/>
    <property type="evidence" value="ECO:0007669"/>
    <property type="project" value="UniProtKB-KW"/>
</dbReference>
<dbReference type="PANTHER" id="PTHR43792">
    <property type="entry name" value="GNAT FAMILY, PUTATIVE (AFU_ORTHOLOGUE AFUA_3G00765)-RELATED-RELATED"/>
    <property type="match status" value="1"/>
</dbReference>
<accession>A0ABV5B6K8</accession>
<dbReference type="EC" id="2.3.-.-" evidence="2"/>
<dbReference type="InterPro" id="IPR016181">
    <property type="entry name" value="Acyl_CoA_acyltransferase"/>
</dbReference>
<dbReference type="Proteomes" id="UP001580407">
    <property type="component" value="Unassembled WGS sequence"/>
</dbReference>
<name>A0ABV5B6K8_9BACL</name>
<dbReference type="InterPro" id="IPR000182">
    <property type="entry name" value="GNAT_dom"/>
</dbReference>
<sequence length="135" mass="15185">MRLETERLLIRDFVPEDWESVHQYACNESVCRYTMWGPNTEQQTKDYIAQVIAAQTQAPRQAYEFAVVLREEGRLIGGCGIGLNAPNGEIGYCFHPGYWGCGYATEAAKAMLLLSISSFVFNYFQAVFSNVLANP</sequence>